<gene>
    <name evidence="1" type="ORF">HME7025_00228</name>
</gene>
<proteinExistence type="predicted"/>
<dbReference type="EMBL" id="CP029346">
    <property type="protein sequence ID" value="AWL08111.1"/>
    <property type="molecule type" value="Genomic_DNA"/>
</dbReference>
<dbReference type="InterPro" id="IPR007165">
    <property type="entry name" value="Phage_holin_4_2"/>
</dbReference>
<keyword evidence="2" id="KW-1185">Reference proteome</keyword>
<dbReference type="Proteomes" id="UP000245468">
    <property type="component" value="Chromosome"/>
</dbReference>
<evidence type="ECO:0000313" key="1">
    <source>
        <dbReference type="EMBL" id="AWL08111.1"/>
    </source>
</evidence>
<evidence type="ECO:0000313" key="2">
    <source>
        <dbReference type="Proteomes" id="UP000245468"/>
    </source>
</evidence>
<dbReference type="PANTHER" id="PTHR37309:SF1">
    <property type="entry name" value="SLR0284 PROTEIN"/>
    <property type="match status" value="1"/>
</dbReference>
<name>A0A2S2DRT3_9BACT</name>
<dbReference type="RefSeq" id="WP_109321884.1">
    <property type="nucleotide sequence ID" value="NZ_CP029346.1"/>
</dbReference>
<reference evidence="2" key="1">
    <citation type="submission" date="2018-05" db="EMBL/GenBank/DDBJ databases">
        <title>Pseudarcicella sp. HME7025 Genome sequencing and assembly.</title>
        <authorList>
            <person name="Kim H."/>
            <person name="Kang H."/>
            <person name="Joh K."/>
        </authorList>
    </citation>
    <scope>NUCLEOTIDE SEQUENCE [LARGE SCALE GENOMIC DNA]</scope>
    <source>
        <strain evidence="2">HME7025</strain>
    </source>
</reference>
<dbReference type="AlphaFoldDB" id="A0A2S2DRT3"/>
<dbReference type="Pfam" id="PF04020">
    <property type="entry name" value="Phage_holin_4_2"/>
    <property type="match status" value="1"/>
</dbReference>
<dbReference type="OrthoDB" id="6402664at2"/>
<sequence>MIGFIIRYIIIAGVILIIPRYLKGIVVDGFTTALLVALVMGFLNSFVKPFLHIISFPITFLTLGLFSLVINVAIVYLTELYVPGFQVSGFVAPLIFSFIVSFSSTIVGWFTK</sequence>
<protein>
    <submittedName>
        <fullName evidence="1">Uncharacterized protein</fullName>
    </submittedName>
</protein>
<dbReference type="PANTHER" id="PTHR37309">
    <property type="entry name" value="SLR0284 PROTEIN"/>
    <property type="match status" value="1"/>
</dbReference>
<organism evidence="1 2">
    <name type="scientific">Aquirufa nivalisilvae</name>
    <dbReference type="NCBI Taxonomy" id="2516557"/>
    <lineage>
        <taxon>Bacteria</taxon>
        <taxon>Pseudomonadati</taxon>
        <taxon>Bacteroidota</taxon>
        <taxon>Cytophagia</taxon>
        <taxon>Cytophagales</taxon>
        <taxon>Flectobacillaceae</taxon>
        <taxon>Aquirufa</taxon>
    </lineage>
</organism>
<accession>A0A2S2DRT3</accession>
<dbReference type="KEGG" id="psez:HME7025_00228"/>